<feature type="region of interest" description="Disordered" evidence="1">
    <location>
        <begin position="189"/>
        <end position="212"/>
    </location>
</feature>
<dbReference type="OrthoDB" id="3880614at2759"/>
<evidence type="ECO:0000313" key="3">
    <source>
        <dbReference type="EMBL" id="KAG9975132.1"/>
    </source>
</evidence>
<name>A0A9P8JRX5_AURME</name>
<accession>A0A9P8JRX5</accession>
<gene>
    <name evidence="2" type="ORF">KCU76_g862</name>
    <name evidence="3" type="ORF">KCU98_g11548</name>
</gene>
<evidence type="ECO:0000313" key="4">
    <source>
        <dbReference type="Proteomes" id="UP000729357"/>
    </source>
</evidence>
<dbReference type="EMBL" id="JAHFXF010000018">
    <property type="protein sequence ID" value="KAG9700331.1"/>
    <property type="molecule type" value="Genomic_DNA"/>
</dbReference>
<keyword evidence="4" id="KW-1185">Reference proteome</keyword>
<protein>
    <submittedName>
        <fullName evidence="3">Uncharacterized protein</fullName>
    </submittedName>
</protein>
<evidence type="ECO:0000313" key="2">
    <source>
        <dbReference type="EMBL" id="KAG9700331.1"/>
    </source>
</evidence>
<dbReference type="Proteomes" id="UP000779574">
    <property type="component" value="Unassembled WGS sequence"/>
</dbReference>
<dbReference type="Proteomes" id="UP000729357">
    <property type="component" value="Unassembled WGS sequence"/>
</dbReference>
<comment type="caution">
    <text evidence="3">The sequence shown here is derived from an EMBL/GenBank/DDBJ whole genome shotgun (WGS) entry which is preliminary data.</text>
</comment>
<sequence>MSSPTTPTSSSSIQLFEEVDTNSQIRLYCRPSTSPTNETLTAHKNRCFSEIRIEGIAIDTIQLDDFLSIQTTDLKKINLINTHMHFLASRDEIGEPCAFLAKIASLLQHSLEVECLEVKDLVCDYGDNISPSAVTYAGKWEGVKEVRDGFAELVAKIKERGNKGLMEGQELVKPQSSFVEMERWEDEYGFASDAEESDGDVYEHSEDEEWAM</sequence>
<reference evidence="3" key="1">
    <citation type="journal article" date="2021" name="J Fungi (Basel)">
        <title>Virulence traits and population genomics of the black yeast Aureobasidium melanogenum.</title>
        <authorList>
            <person name="Cernosa A."/>
            <person name="Sun X."/>
            <person name="Gostincar C."/>
            <person name="Fang C."/>
            <person name="Gunde-Cimerman N."/>
            <person name="Song Z."/>
        </authorList>
    </citation>
    <scope>NUCLEOTIDE SEQUENCE</scope>
    <source>
        <strain evidence="3">EXF-9298</strain>
        <strain evidence="2">EXF-9911</strain>
    </source>
</reference>
<feature type="non-terminal residue" evidence="3">
    <location>
        <position position="212"/>
    </location>
</feature>
<proteinExistence type="predicted"/>
<organism evidence="3 4">
    <name type="scientific">Aureobasidium melanogenum</name>
    <name type="common">Aureobasidium pullulans var. melanogenum</name>
    <dbReference type="NCBI Taxonomy" id="46634"/>
    <lineage>
        <taxon>Eukaryota</taxon>
        <taxon>Fungi</taxon>
        <taxon>Dikarya</taxon>
        <taxon>Ascomycota</taxon>
        <taxon>Pezizomycotina</taxon>
        <taxon>Dothideomycetes</taxon>
        <taxon>Dothideomycetidae</taxon>
        <taxon>Dothideales</taxon>
        <taxon>Saccotheciaceae</taxon>
        <taxon>Aureobasidium</taxon>
    </lineage>
</organism>
<dbReference type="AlphaFoldDB" id="A0A9P8JRX5"/>
<evidence type="ECO:0000256" key="1">
    <source>
        <dbReference type="SAM" id="MobiDB-lite"/>
    </source>
</evidence>
<dbReference type="EMBL" id="JAHFXS010001867">
    <property type="protein sequence ID" value="KAG9975132.1"/>
    <property type="molecule type" value="Genomic_DNA"/>
</dbReference>
<reference evidence="3" key="2">
    <citation type="submission" date="2021-08" db="EMBL/GenBank/DDBJ databases">
        <authorList>
            <person name="Gostincar C."/>
            <person name="Sun X."/>
            <person name="Song Z."/>
            <person name="Gunde-Cimerman N."/>
        </authorList>
    </citation>
    <scope>NUCLEOTIDE SEQUENCE</scope>
    <source>
        <strain evidence="3">EXF-9298</strain>
        <strain evidence="2">EXF-9911</strain>
    </source>
</reference>